<reference evidence="2 5" key="1">
    <citation type="journal article" date="2015" name="ISME J.">
        <title>Elemental sulfur and acetate can support life of a novel strictly anaerobic haloarchaeon.</title>
        <authorList>
            <person name="Sorokin D.Y."/>
            <person name="Kublanov I.V."/>
            <person name="Gavrilov S.N."/>
            <person name="Rojo D."/>
            <person name="Roman P."/>
            <person name="Golyshin P.N."/>
            <person name="Slepak V.Z."/>
            <person name="Smedile F."/>
            <person name="Ferrer M."/>
            <person name="Messina E."/>
            <person name="La Cono V."/>
            <person name="Yakimov M.M."/>
        </authorList>
    </citation>
    <scope>NUCLEOTIDE SEQUENCE [LARGE SCALE GENOMIC DNA]</scope>
    <source>
        <strain evidence="2 5">HSR2</strain>
    </source>
</reference>
<reference evidence="4" key="2">
    <citation type="submission" date="2015-05" db="EMBL/GenBank/DDBJ databases">
        <title>Complete genome sequence of Halanaeroarchaeum sulfurireducens type strain M27-SA2, a sulfate-reducer haloarchaeon from marine anoxic lake Medee.</title>
        <authorList>
            <person name="Messina E."/>
            <person name="Kublanov I.V."/>
            <person name="Toshchakov S."/>
            <person name="Arcadi E."/>
            <person name="La Spada G."/>
            <person name="La Cono V."/>
            <person name="Yakimov M.M."/>
        </authorList>
    </citation>
    <scope>NUCLEOTIDE SEQUENCE [LARGE SCALE GENOMIC DNA]</scope>
    <source>
        <strain evidence="4">M27-SA2</strain>
    </source>
</reference>
<name>A0A0F7PDL0_9EURY</name>
<keyword evidence="1" id="KW-0472">Membrane</keyword>
<feature type="transmembrane region" description="Helical" evidence="1">
    <location>
        <begin position="179"/>
        <end position="200"/>
    </location>
</feature>
<dbReference type="KEGG" id="hsf:HLASA_1795"/>
<feature type="transmembrane region" description="Helical" evidence="1">
    <location>
        <begin position="75"/>
        <end position="95"/>
    </location>
</feature>
<evidence type="ECO:0000313" key="4">
    <source>
        <dbReference type="Proteomes" id="UP000060390"/>
    </source>
</evidence>
<reference evidence="3 4" key="3">
    <citation type="journal article" date="2016" name="Stand. Genomic Sci.">
        <title>Complete genome sequence of 'Halanaeroarchaeum sulfurireducens' M27-SA2, a sulfur-reducing and acetate-oxidizing haloarchaeon from the deep-sea hypersaline anoxic lake Medee.</title>
        <authorList>
            <person name="Messina E."/>
            <person name="Sorokin D.Y."/>
            <person name="Kublanov I.V."/>
            <person name="Toshchakov S."/>
            <person name="Lopatina A."/>
            <person name="Arcadi E."/>
            <person name="Smedile F."/>
            <person name="La Spada G."/>
            <person name="La Cono V."/>
            <person name="Yakimov M.M."/>
        </authorList>
    </citation>
    <scope>NUCLEOTIDE SEQUENCE [LARGE SCALE GENOMIC DNA]</scope>
    <source>
        <strain evidence="3 4">M27-SA2</strain>
    </source>
</reference>
<dbReference type="EMBL" id="CP008874">
    <property type="protein sequence ID" value="AKH98280.1"/>
    <property type="molecule type" value="Genomic_DNA"/>
</dbReference>
<dbReference type="KEGG" id="hsu:HLASF_1809"/>
<evidence type="ECO:0000313" key="2">
    <source>
        <dbReference type="EMBL" id="AKH98280.1"/>
    </source>
</evidence>
<dbReference type="Proteomes" id="UP000069906">
    <property type="component" value="Chromosome"/>
</dbReference>
<dbReference type="HOGENOM" id="CLU_1202593_0_0_2"/>
<evidence type="ECO:0000313" key="3">
    <source>
        <dbReference type="EMBL" id="ALG82674.1"/>
    </source>
</evidence>
<organism evidence="2 5">
    <name type="scientific">Halanaeroarchaeum sulfurireducens</name>
    <dbReference type="NCBI Taxonomy" id="1604004"/>
    <lineage>
        <taxon>Archaea</taxon>
        <taxon>Methanobacteriati</taxon>
        <taxon>Methanobacteriota</taxon>
        <taxon>Stenosarchaea group</taxon>
        <taxon>Halobacteria</taxon>
        <taxon>Halobacteriales</taxon>
        <taxon>Halobacteriaceae</taxon>
        <taxon>Halanaeroarchaeum</taxon>
    </lineage>
</organism>
<dbReference type="AlphaFoldDB" id="A0A0F7PDL0"/>
<sequence>MVDLPDGEREERVRRSRIVRKEGRATVEKQIDTLSDIDEKAIQIFRGNLVLSGILVSAFSIVVDSDPMPSELLTIYIQTGGFLLFLGTVIAAITYTSTTEQIGISAPDVSEILNQDYDYQYIEEGLAEQYGEYIEHNYAKNAANALLLNLTLTATVGAITYLFIGVLDLYSGFSITPEVHLVVLGFFVVFWKFAGMYKVLPEWYHETEPLSRLLAWLKRPVSRLLHDEET</sequence>
<dbReference type="Proteomes" id="UP000060390">
    <property type="component" value="Chromosome"/>
</dbReference>
<keyword evidence="5" id="KW-1185">Reference proteome</keyword>
<keyword evidence="1" id="KW-1133">Transmembrane helix</keyword>
<keyword evidence="1" id="KW-0812">Transmembrane</keyword>
<evidence type="ECO:0000256" key="1">
    <source>
        <dbReference type="SAM" id="Phobius"/>
    </source>
</evidence>
<gene>
    <name evidence="3" type="ORF">HLASA_1795</name>
    <name evidence="2" type="ORF">HLASF_1809</name>
</gene>
<evidence type="ECO:0000313" key="5">
    <source>
        <dbReference type="Proteomes" id="UP000069906"/>
    </source>
</evidence>
<dbReference type="GeneID" id="26011129"/>
<proteinExistence type="predicted"/>
<accession>A0A0F7PDL0</accession>
<dbReference type="EMBL" id="CP011564">
    <property type="protein sequence ID" value="ALG82674.1"/>
    <property type="molecule type" value="Genomic_DNA"/>
</dbReference>
<dbReference type="OrthoDB" id="269581at2157"/>
<dbReference type="RefSeq" id="WP_050048953.1">
    <property type="nucleotide sequence ID" value="NZ_CP008874.1"/>
</dbReference>
<feature type="transmembrane region" description="Helical" evidence="1">
    <location>
        <begin position="44"/>
        <end position="63"/>
    </location>
</feature>
<feature type="transmembrane region" description="Helical" evidence="1">
    <location>
        <begin position="146"/>
        <end position="167"/>
    </location>
</feature>
<protein>
    <submittedName>
        <fullName evidence="2">Uncharacterized protein</fullName>
    </submittedName>
</protein>